<evidence type="ECO:0008006" key="3">
    <source>
        <dbReference type="Google" id="ProtNLM"/>
    </source>
</evidence>
<gene>
    <name evidence="2" type="ORF">Slati_2918900</name>
</gene>
<feature type="non-terminal residue" evidence="2">
    <location>
        <position position="1"/>
    </location>
</feature>
<dbReference type="EMBL" id="JACGWN010000010">
    <property type="protein sequence ID" value="KAL0427441.1"/>
    <property type="molecule type" value="Genomic_DNA"/>
</dbReference>
<reference evidence="2" key="2">
    <citation type="journal article" date="2024" name="Plant">
        <title>Genomic evolution and insights into agronomic trait innovations of Sesamum species.</title>
        <authorList>
            <person name="Miao H."/>
            <person name="Wang L."/>
            <person name="Qu L."/>
            <person name="Liu H."/>
            <person name="Sun Y."/>
            <person name="Le M."/>
            <person name="Wang Q."/>
            <person name="Wei S."/>
            <person name="Zheng Y."/>
            <person name="Lin W."/>
            <person name="Duan Y."/>
            <person name="Cao H."/>
            <person name="Xiong S."/>
            <person name="Wang X."/>
            <person name="Wei L."/>
            <person name="Li C."/>
            <person name="Ma Q."/>
            <person name="Ju M."/>
            <person name="Zhao R."/>
            <person name="Li G."/>
            <person name="Mu C."/>
            <person name="Tian Q."/>
            <person name="Mei H."/>
            <person name="Zhang T."/>
            <person name="Gao T."/>
            <person name="Zhang H."/>
        </authorList>
    </citation>
    <scope>NUCLEOTIDE SEQUENCE</scope>
    <source>
        <strain evidence="2">KEN1</strain>
    </source>
</reference>
<organism evidence="2">
    <name type="scientific">Sesamum latifolium</name>
    <dbReference type="NCBI Taxonomy" id="2727402"/>
    <lineage>
        <taxon>Eukaryota</taxon>
        <taxon>Viridiplantae</taxon>
        <taxon>Streptophyta</taxon>
        <taxon>Embryophyta</taxon>
        <taxon>Tracheophyta</taxon>
        <taxon>Spermatophyta</taxon>
        <taxon>Magnoliopsida</taxon>
        <taxon>eudicotyledons</taxon>
        <taxon>Gunneridae</taxon>
        <taxon>Pentapetalae</taxon>
        <taxon>asterids</taxon>
        <taxon>lamiids</taxon>
        <taxon>Lamiales</taxon>
        <taxon>Pedaliaceae</taxon>
        <taxon>Sesamum</taxon>
    </lineage>
</organism>
<feature type="compositionally biased region" description="Basic and acidic residues" evidence="1">
    <location>
        <begin position="10"/>
        <end position="33"/>
    </location>
</feature>
<accession>A0AAW2VGK7</accession>
<protein>
    <recommendedName>
        <fullName evidence="3">Retrotransposon gag protein</fullName>
    </recommendedName>
</protein>
<reference evidence="2" key="1">
    <citation type="submission" date="2020-06" db="EMBL/GenBank/DDBJ databases">
        <authorList>
            <person name="Li T."/>
            <person name="Hu X."/>
            <person name="Zhang T."/>
            <person name="Song X."/>
            <person name="Zhang H."/>
            <person name="Dai N."/>
            <person name="Sheng W."/>
            <person name="Hou X."/>
            <person name="Wei L."/>
        </authorList>
    </citation>
    <scope>NUCLEOTIDE SEQUENCE</scope>
    <source>
        <strain evidence="2">KEN1</strain>
        <tissue evidence="2">Leaf</tissue>
    </source>
</reference>
<sequence>VRGHAKQGKTGKELENSPKEAENSNKVGEEHPKVFVPKPPLPERIVKSKKEDEEKEILETLCKVEVNIPLLNTIKQVPRYAKFLKELCANKTKLRGNKRVSMGENVSDSRNVMFDDWGAFKMTINKNHTSSSRTYKNKFPTIS</sequence>
<name>A0AAW2VGK7_9LAMI</name>
<comment type="caution">
    <text evidence="2">The sequence shown here is derived from an EMBL/GenBank/DDBJ whole genome shotgun (WGS) entry which is preliminary data.</text>
</comment>
<proteinExistence type="predicted"/>
<evidence type="ECO:0000313" key="2">
    <source>
        <dbReference type="EMBL" id="KAL0427441.1"/>
    </source>
</evidence>
<feature type="region of interest" description="Disordered" evidence="1">
    <location>
        <begin position="1"/>
        <end position="50"/>
    </location>
</feature>
<dbReference type="AlphaFoldDB" id="A0AAW2VGK7"/>
<evidence type="ECO:0000256" key="1">
    <source>
        <dbReference type="SAM" id="MobiDB-lite"/>
    </source>
</evidence>